<dbReference type="Gene3D" id="3.20.20.450">
    <property type="entry name" value="EAL domain"/>
    <property type="match status" value="1"/>
</dbReference>
<name>A0ABV5KY56_9BACL</name>
<dbReference type="EMBL" id="JBHMDO010000047">
    <property type="protein sequence ID" value="MFB9330126.1"/>
    <property type="molecule type" value="Genomic_DNA"/>
</dbReference>
<feature type="domain" description="EAL" evidence="1">
    <location>
        <begin position="153"/>
        <end position="404"/>
    </location>
</feature>
<keyword evidence="3" id="KW-1185">Reference proteome</keyword>
<reference evidence="2 3" key="1">
    <citation type="submission" date="2024-09" db="EMBL/GenBank/DDBJ databases">
        <authorList>
            <person name="Sun Q."/>
            <person name="Mori K."/>
        </authorList>
    </citation>
    <scope>NUCLEOTIDE SEQUENCE [LARGE SCALE GENOMIC DNA]</scope>
    <source>
        <strain evidence="2 3">TISTR 2452</strain>
    </source>
</reference>
<comment type="caution">
    <text evidence="2">The sequence shown here is derived from an EMBL/GenBank/DDBJ whole genome shotgun (WGS) entry which is preliminary data.</text>
</comment>
<dbReference type="PANTHER" id="PTHR33121">
    <property type="entry name" value="CYCLIC DI-GMP PHOSPHODIESTERASE PDEF"/>
    <property type="match status" value="1"/>
</dbReference>
<protein>
    <submittedName>
        <fullName evidence="2">EAL domain-containing protein</fullName>
    </submittedName>
</protein>
<dbReference type="SMART" id="SM00052">
    <property type="entry name" value="EAL"/>
    <property type="match status" value="1"/>
</dbReference>
<dbReference type="Pfam" id="PF00563">
    <property type="entry name" value="EAL"/>
    <property type="match status" value="1"/>
</dbReference>
<dbReference type="PANTHER" id="PTHR33121:SF76">
    <property type="entry name" value="SIGNALING PROTEIN"/>
    <property type="match status" value="1"/>
</dbReference>
<sequence length="405" mass="45765">MKRHYSRLWGNTLSGAAGIIYLAWHGQAELDYRHASDSAALWRTFVERETESLRAELPGVQQIWMRDDLFLCLPLSGDDAEVQEERLLELASRLKRDWEPSFRSVASSDLSPGMALHTGIAYLRDIGQRANSSWWYEGMKRALVHGQHLFATERSMKLRLFEQLTRKRMLYPVFQPIISLRDESVYGYEALSRFPANRWFAGPQQLFDFASREGMVYVLDRLARERAIESSEGLAGGQKLFINLTAQIMDDPQFTPGQTLSLLAKMGLSAHHVVFEITERSSIEDFEAAKRTLDHYRSQGFQIAIDDAGAGYSSLQSIVELQPDFIKIDRSLIRGIHADAVKGHIVHTFTEFASKMGSAIIAEGIETEEELSFIRGMGVPLAQGYHLGRPQGAIIAGQQGEKERR</sequence>
<dbReference type="SUPFAM" id="SSF141868">
    <property type="entry name" value="EAL domain-like"/>
    <property type="match status" value="1"/>
</dbReference>
<gene>
    <name evidence="2" type="ORF">ACFFSY_29640</name>
</gene>
<accession>A0ABV5KY56</accession>
<dbReference type="Proteomes" id="UP001589747">
    <property type="component" value="Unassembled WGS sequence"/>
</dbReference>
<dbReference type="InterPro" id="IPR035919">
    <property type="entry name" value="EAL_sf"/>
</dbReference>
<dbReference type="PROSITE" id="PS50883">
    <property type="entry name" value="EAL"/>
    <property type="match status" value="1"/>
</dbReference>
<dbReference type="InterPro" id="IPR001633">
    <property type="entry name" value="EAL_dom"/>
</dbReference>
<evidence type="ECO:0000313" key="3">
    <source>
        <dbReference type="Proteomes" id="UP001589747"/>
    </source>
</evidence>
<dbReference type="RefSeq" id="WP_377501017.1">
    <property type="nucleotide sequence ID" value="NZ_JBHMDO010000047.1"/>
</dbReference>
<evidence type="ECO:0000259" key="1">
    <source>
        <dbReference type="PROSITE" id="PS50883"/>
    </source>
</evidence>
<dbReference type="CDD" id="cd01948">
    <property type="entry name" value="EAL"/>
    <property type="match status" value="1"/>
</dbReference>
<evidence type="ECO:0000313" key="2">
    <source>
        <dbReference type="EMBL" id="MFB9330126.1"/>
    </source>
</evidence>
<proteinExistence type="predicted"/>
<organism evidence="2 3">
    <name type="scientific">Paenibacillus aurantiacus</name>
    <dbReference type="NCBI Taxonomy" id="1936118"/>
    <lineage>
        <taxon>Bacteria</taxon>
        <taxon>Bacillati</taxon>
        <taxon>Bacillota</taxon>
        <taxon>Bacilli</taxon>
        <taxon>Bacillales</taxon>
        <taxon>Paenibacillaceae</taxon>
        <taxon>Paenibacillus</taxon>
    </lineage>
</organism>
<dbReference type="InterPro" id="IPR050706">
    <property type="entry name" value="Cyclic-di-GMP_PDE-like"/>
</dbReference>